<sequence length="122" mass="13213">MLPALLNQTAPELQPWGTPEDIGAETLEGPIAVAGLLVLGTPETAISAGYYSATRGRYRVVYPFHEHATVLEGRVTITATATGRSVTYGPGDSWVITRGEELIWSIETDIVRKFYFATTGDL</sequence>
<keyword evidence="3" id="KW-1185">Reference proteome</keyword>
<reference evidence="2 3" key="1">
    <citation type="submission" date="2011-05" db="EMBL/GenBank/DDBJ databases">
        <title>Complete sequence of chromosome 1 of Sphingobium chlorophenolicum L-1.</title>
        <authorList>
            <consortium name="US DOE Joint Genome Institute"/>
            <person name="Lucas S."/>
            <person name="Han J."/>
            <person name="Lapidus A."/>
            <person name="Cheng J.-F."/>
            <person name="Goodwin L."/>
            <person name="Pitluck S."/>
            <person name="Peters L."/>
            <person name="Daligault H."/>
            <person name="Han C."/>
            <person name="Tapia R."/>
            <person name="Land M."/>
            <person name="Hauser L."/>
            <person name="Kyrpides N."/>
            <person name="Ivanova N."/>
            <person name="Pagani I."/>
            <person name="Turner P."/>
            <person name="Copley S."/>
            <person name="Woyke T."/>
        </authorList>
    </citation>
    <scope>NUCLEOTIDE SEQUENCE [LARGE SCALE GENOMIC DNA]</scope>
    <source>
        <strain evidence="2 3">L-1</strain>
    </source>
</reference>
<evidence type="ECO:0000313" key="3">
    <source>
        <dbReference type="Proteomes" id="UP000007150"/>
    </source>
</evidence>
<dbReference type="PANTHER" id="PTHR40943">
    <property type="entry name" value="CYTOPLASMIC PROTEIN-RELATED"/>
    <property type="match status" value="1"/>
</dbReference>
<dbReference type="RefSeq" id="WP_013847792.1">
    <property type="nucleotide sequence ID" value="NC_015593.1"/>
</dbReference>
<dbReference type="InterPro" id="IPR008579">
    <property type="entry name" value="UGlyAH_Cupin_dom"/>
</dbReference>
<evidence type="ECO:0000259" key="1">
    <source>
        <dbReference type="Pfam" id="PF05899"/>
    </source>
</evidence>
<name>F6ETP7_SPHCR</name>
<dbReference type="InterPro" id="IPR011051">
    <property type="entry name" value="RmlC_Cupin_sf"/>
</dbReference>
<organism evidence="2 3">
    <name type="scientific">Sphingobium chlorophenolicum L-1</name>
    <dbReference type="NCBI Taxonomy" id="690566"/>
    <lineage>
        <taxon>Bacteria</taxon>
        <taxon>Pseudomonadati</taxon>
        <taxon>Pseudomonadota</taxon>
        <taxon>Alphaproteobacteria</taxon>
        <taxon>Sphingomonadales</taxon>
        <taxon>Sphingomonadaceae</taxon>
        <taxon>Sphingobium</taxon>
    </lineage>
</organism>
<evidence type="ECO:0000313" key="2">
    <source>
        <dbReference type="EMBL" id="AEG49542.1"/>
    </source>
</evidence>
<dbReference type="Gene3D" id="2.60.120.10">
    <property type="entry name" value="Jelly Rolls"/>
    <property type="match status" value="1"/>
</dbReference>
<dbReference type="InterPro" id="IPR014710">
    <property type="entry name" value="RmlC-like_jellyroll"/>
</dbReference>
<gene>
    <name evidence="2" type="ORF">Sphch_1858</name>
</gene>
<dbReference type="Pfam" id="PF05899">
    <property type="entry name" value="Cupin_3"/>
    <property type="match status" value="1"/>
</dbReference>
<protein>
    <recommendedName>
        <fullName evidence="1">(S)-ureidoglycine aminohydrolase cupin domain-containing protein</fullName>
    </recommendedName>
</protein>
<dbReference type="STRING" id="690566.Sphch_1858"/>
<dbReference type="SUPFAM" id="SSF51182">
    <property type="entry name" value="RmlC-like cupins"/>
    <property type="match status" value="1"/>
</dbReference>
<dbReference type="PANTHER" id="PTHR40943:SF1">
    <property type="entry name" value="CYTOPLASMIC PROTEIN"/>
    <property type="match status" value="1"/>
</dbReference>
<accession>F6ETP7</accession>
<dbReference type="Proteomes" id="UP000007150">
    <property type="component" value="Chromosome 1"/>
</dbReference>
<dbReference type="HOGENOM" id="CLU_135055_0_0_5"/>
<feature type="domain" description="(S)-ureidoglycine aminohydrolase cupin" evidence="1">
    <location>
        <begin position="43"/>
        <end position="115"/>
    </location>
</feature>
<proteinExistence type="predicted"/>
<dbReference type="KEGG" id="sch:Sphch_1858"/>
<dbReference type="EMBL" id="CP002798">
    <property type="protein sequence ID" value="AEG49542.1"/>
    <property type="molecule type" value="Genomic_DNA"/>
</dbReference>
<dbReference type="AlphaFoldDB" id="F6ETP7"/>